<reference evidence="2" key="1">
    <citation type="journal article" date="2013" name="Science">
        <title>The Amborella genome and the evolution of flowering plants.</title>
        <authorList>
            <consortium name="Amborella Genome Project"/>
        </authorList>
    </citation>
    <scope>NUCLEOTIDE SEQUENCE [LARGE SCALE GENOMIC DNA]</scope>
</reference>
<dbReference type="AlphaFoldDB" id="U5DH13"/>
<sequence length="106" mass="11845">MTVRYSDRNTSPIKATLIESRSLAMTEMANSIKMLACDTVGNRSTPAVDGLSMAKRDANKIVEGMWKAGEVVDYILLIAARIFQDSTKAKMFLNLEDPRIQRAYLD</sequence>
<gene>
    <name evidence="1" type="ORF">AMTR_s00062p00209210</name>
</gene>
<evidence type="ECO:0000313" key="1">
    <source>
        <dbReference type="EMBL" id="ERN19728.1"/>
    </source>
</evidence>
<accession>U5DH13</accession>
<dbReference type="HOGENOM" id="CLU_179560_0_0_1"/>
<proteinExistence type="predicted"/>
<evidence type="ECO:0000313" key="2">
    <source>
        <dbReference type="Proteomes" id="UP000017836"/>
    </source>
</evidence>
<dbReference type="Gramene" id="ERN19728">
    <property type="protein sequence ID" value="ERN19728"/>
    <property type="gene ID" value="AMTR_s00062p00209210"/>
</dbReference>
<organism evidence="1 2">
    <name type="scientific">Amborella trichopoda</name>
    <dbReference type="NCBI Taxonomy" id="13333"/>
    <lineage>
        <taxon>Eukaryota</taxon>
        <taxon>Viridiplantae</taxon>
        <taxon>Streptophyta</taxon>
        <taxon>Embryophyta</taxon>
        <taxon>Tracheophyta</taxon>
        <taxon>Spermatophyta</taxon>
        <taxon>Magnoliopsida</taxon>
        <taxon>Amborellales</taxon>
        <taxon>Amborellaceae</taxon>
        <taxon>Amborella</taxon>
    </lineage>
</organism>
<name>U5DH13_AMBTC</name>
<dbReference type="Proteomes" id="UP000017836">
    <property type="component" value="Unassembled WGS sequence"/>
</dbReference>
<keyword evidence="2" id="KW-1185">Reference proteome</keyword>
<dbReference type="EMBL" id="KI392068">
    <property type="protein sequence ID" value="ERN19728.1"/>
    <property type="molecule type" value="Genomic_DNA"/>
</dbReference>
<protein>
    <submittedName>
        <fullName evidence="1">Uncharacterized protein</fullName>
    </submittedName>
</protein>